<dbReference type="RefSeq" id="WP_156740706.1">
    <property type="nucleotide sequence ID" value="NZ_CACRYJ010000025.1"/>
</dbReference>
<feature type="compositionally biased region" description="Basic and acidic residues" evidence="1">
    <location>
        <begin position="50"/>
        <end position="61"/>
    </location>
</feature>
<evidence type="ECO:0000313" key="4">
    <source>
        <dbReference type="Proteomes" id="UP000419743"/>
    </source>
</evidence>
<dbReference type="AlphaFoldDB" id="A0A7M4DIF5"/>
<feature type="transmembrane region" description="Helical" evidence="2">
    <location>
        <begin position="140"/>
        <end position="158"/>
    </location>
</feature>
<feature type="region of interest" description="Disordered" evidence="1">
    <location>
        <begin position="50"/>
        <end position="77"/>
    </location>
</feature>
<dbReference type="EMBL" id="CACRYJ010000025">
    <property type="protein sequence ID" value="VZO36728.1"/>
    <property type="molecule type" value="Genomic_DNA"/>
</dbReference>
<reference evidence="3 4" key="1">
    <citation type="submission" date="2019-11" db="EMBL/GenBank/DDBJ databases">
        <authorList>
            <person name="Criscuolo A."/>
        </authorList>
    </citation>
    <scope>NUCLEOTIDE SEQUENCE [LARGE SCALE GENOMIC DNA]</scope>
    <source>
        <strain evidence="3">CIP111667</strain>
    </source>
</reference>
<name>A0A7M4DIF5_9MICO</name>
<dbReference type="Proteomes" id="UP000419743">
    <property type="component" value="Unassembled WGS sequence"/>
</dbReference>
<proteinExistence type="predicted"/>
<comment type="caution">
    <text evidence="3">The sequence shown here is derived from an EMBL/GenBank/DDBJ whole genome shotgun (WGS) entry which is preliminary data.</text>
</comment>
<protein>
    <submittedName>
        <fullName evidence="3">Uncharacterized protein</fullName>
    </submittedName>
</protein>
<feature type="region of interest" description="Disordered" evidence="1">
    <location>
        <begin position="290"/>
        <end position="361"/>
    </location>
</feature>
<feature type="compositionally biased region" description="Basic and acidic residues" evidence="1">
    <location>
        <begin position="191"/>
        <end position="208"/>
    </location>
</feature>
<feature type="region of interest" description="Disordered" evidence="1">
    <location>
        <begin position="254"/>
        <end position="273"/>
    </location>
</feature>
<evidence type="ECO:0000313" key="3">
    <source>
        <dbReference type="EMBL" id="VZO36728.1"/>
    </source>
</evidence>
<keyword evidence="2" id="KW-1133">Transmembrane helix</keyword>
<feature type="transmembrane region" description="Helical" evidence="2">
    <location>
        <begin position="117"/>
        <end position="134"/>
    </location>
</feature>
<feature type="region of interest" description="Disordered" evidence="1">
    <location>
        <begin position="184"/>
        <end position="241"/>
    </location>
</feature>
<keyword evidence="4" id="KW-1185">Reference proteome</keyword>
<sequence>MSFGGYAVTAILIMFFAFLLPSVIRSRQVVLDSRVEDRFSEDLRVVARAGDPPEPKAERSNRGYVHRPRIGQPEAPMHTPVAHRDRLVAADARRAAAARAGRAAAASRRAAAARRRLALTLLLLGVTAVTWTLFAVASLPVAAAVVPSVFLVAVVVAGRRASAKAAVADARWRAEVTRDTRDPFAPVGTIDRSEAPVRHARAVRRDSGAEPARTASAPGERTERARPAAAAGPRPSLRIDVDPASLLPEEPAVTHRAGPELPEGEGWTPVPVPVPTYTLKPTVRRRDVAPFETQSETQDEQAPPALETDAEETSVAATGTDSAAPSTPAQPPADEVTQAEAPTAPAMNLQAVLARRRASGQ</sequence>
<keyword evidence="2" id="KW-0472">Membrane</keyword>
<feature type="transmembrane region" description="Helical" evidence="2">
    <location>
        <begin position="6"/>
        <end position="24"/>
    </location>
</feature>
<evidence type="ECO:0000256" key="1">
    <source>
        <dbReference type="SAM" id="MobiDB-lite"/>
    </source>
</evidence>
<evidence type="ECO:0000256" key="2">
    <source>
        <dbReference type="SAM" id="Phobius"/>
    </source>
</evidence>
<organism evidence="3 4">
    <name type="scientific">Occultella aeris</name>
    <dbReference type="NCBI Taxonomy" id="2761496"/>
    <lineage>
        <taxon>Bacteria</taxon>
        <taxon>Bacillati</taxon>
        <taxon>Actinomycetota</taxon>
        <taxon>Actinomycetes</taxon>
        <taxon>Micrococcales</taxon>
        <taxon>Ruaniaceae</taxon>
        <taxon>Occultella</taxon>
    </lineage>
</organism>
<accession>A0A7M4DIF5</accession>
<gene>
    <name evidence="3" type="ORF">HALOF300_01907</name>
</gene>
<keyword evidence="2" id="KW-0812">Transmembrane</keyword>